<comment type="caution">
    <text evidence="2">The sequence shown here is derived from an EMBL/GenBank/DDBJ whole genome shotgun (WGS) entry which is preliminary data.</text>
</comment>
<dbReference type="EMBL" id="BQKK01000003">
    <property type="protein sequence ID" value="GJN43272.1"/>
    <property type="molecule type" value="Genomic_DNA"/>
</dbReference>
<keyword evidence="1" id="KW-0732">Signal</keyword>
<evidence type="ECO:0000256" key="1">
    <source>
        <dbReference type="SAM" id="SignalP"/>
    </source>
</evidence>
<evidence type="ECO:0000313" key="2">
    <source>
        <dbReference type="EMBL" id="GJN43272.1"/>
    </source>
</evidence>
<dbReference type="AlphaFoldDB" id="A0AAV5GAD5"/>
<reference evidence="2" key="1">
    <citation type="submission" date="2021-12" db="EMBL/GenBank/DDBJ databases">
        <title>Draft genome sequence of Corynebacterium ammoniagenes strain T-723.</title>
        <authorList>
            <person name="Matsuzawa M."/>
            <person name="Hiratani M."/>
            <person name="Abe I."/>
            <person name="Tsuji Y."/>
            <person name="Nakamura J."/>
        </authorList>
    </citation>
    <scope>NUCLEOTIDE SEQUENCE</scope>
    <source>
        <strain evidence="2">T-723</strain>
    </source>
</reference>
<dbReference type="RefSeq" id="WP_003848158.1">
    <property type="nucleotide sequence ID" value="NZ_BQKK01000003.1"/>
</dbReference>
<evidence type="ECO:0000313" key="3">
    <source>
        <dbReference type="Proteomes" id="UP001054925"/>
    </source>
</evidence>
<proteinExistence type="predicted"/>
<feature type="signal peptide" evidence="1">
    <location>
        <begin position="1"/>
        <end position="24"/>
    </location>
</feature>
<dbReference type="Proteomes" id="UP001054925">
    <property type="component" value="Unassembled WGS sequence"/>
</dbReference>
<name>A0AAV5GAD5_CORAM</name>
<sequence length="193" mass="19774">MLRKSLIAALSIVLATGFTPSASANEHEATQGIYTQNSNANTSTDLPYFEFSNETENSVDAEVKNGTLAMTEDGSVNVLDNDGSVSYTLNVDGVTPNGTPAQYEYQIDGNQVSVNWTESASQQIMSVQANSATDQYGLPADPADKAACLASILGMGIATASFIIATGGTGLALAGAGISYLTSAAGTVLGCQV</sequence>
<accession>A0AAV5GAD5</accession>
<protein>
    <submittedName>
        <fullName evidence="2">Uncharacterized protein</fullName>
    </submittedName>
</protein>
<feature type="chain" id="PRO_5043853926" evidence="1">
    <location>
        <begin position="25"/>
        <end position="193"/>
    </location>
</feature>
<gene>
    <name evidence="2" type="ORF">CAT723_17510</name>
</gene>
<organism evidence="2 3">
    <name type="scientific">Corynebacterium ammoniagenes</name>
    <name type="common">Brevibacterium ammoniagenes</name>
    <dbReference type="NCBI Taxonomy" id="1697"/>
    <lineage>
        <taxon>Bacteria</taxon>
        <taxon>Bacillati</taxon>
        <taxon>Actinomycetota</taxon>
        <taxon>Actinomycetes</taxon>
        <taxon>Mycobacteriales</taxon>
        <taxon>Corynebacteriaceae</taxon>
        <taxon>Corynebacterium</taxon>
    </lineage>
</organism>